<dbReference type="PATRIC" id="fig|701521.8.peg.288"/>
<dbReference type="Pfam" id="PF07690">
    <property type="entry name" value="MFS_1"/>
    <property type="match status" value="1"/>
</dbReference>
<keyword evidence="5 7" id="KW-1133">Transmembrane helix</keyword>
<keyword evidence="3" id="KW-1003">Cell membrane</keyword>
<feature type="transmembrane region" description="Helical" evidence="7">
    <location>
        <begin position="401"/>
        <end position="422"/>
    </location>
</feature>
<feature type="transmembrane region" description="Helical" evidence="7">
    <location>
        <begin position="207"/>
        <end position="226"/>
    </location>
</feature>
<dbReference type="SUPFAM" id="SSF103473">
    <property type="entry name" value="MFS general substrate transporter"/>
    <property type="match status" value="1"/>
</dbReference>
<feature type="transmembrane region" description="Helical" evidence="7">
    <location>
        <begin position="77"/>
        <end position="101"/>
    </location>
</feature>
<evidence type="ECO:0000256" key="2">
    <source>
        <dbReference type="ARBA" id="ARBA00022448"/>
    </source>
</evidence>
<dbReference type="HOGENOM" id="CLU_000960_28_3_9"/>
<dbReference type="InterPro" id="IPR036259">
    <property type="entry name" value="MFS_trans_sf"/>
</dbReference>
<evidence type="ECO:0000256" key="3">
    <source>
        <dbReference type="ARBA" id="ARBA00022475"/>
    </source>
</evidence>
<dbReference type="STRING" id="701521.PECL_308"/>
<dbReference type="PANTHER" id="PTHR42718:SF46">
    <property type="entry name" value="BLR6921 PROTEIN"/>
    <property type="match status" value="1"/>
</dbReference>
<feature type="transmembrane region" description="Helical" evidence="7">
    <location>
        <begin position="136"/>
        <end position="160"/>
    </location>
</feature>
<feature type="transmembrane region" description="Helical" evidence="7">
    <location>
        <begin position="12"/>
        <end position="30"/>
    </location>
</feature>
<feature type="transmembrane region" description="Helical" evidence="7">
    <location>
        <begin position="442"/>
        <end position="463"/>
    </location>
</feature>
<dbReference type="CDD" id="cd17321">
    <property type="entry name" value="MFS_MMR_MDR_like"/>
    <property type="match status" value="1"/>
</dbReference>
<organism evidence="9 10">
    <name type="scientific">Pediococcus claussenii (strain ATCC BAA-344 / DSM 14800 / JCM 18046 / KCTC 3811 / LMG 21948 / P06)</name>
    <dbReference type="NCBI Taxonomy" id="701521"/>
    <lineage>
        <taxon>Bacteria</taxon>
        <taxon>Bacillati</taxon>
        <taxon>Bacillota</taxon>
        <taxon>Bacilli</taxon>
        <taxon>Lactobacillales</taxon>
        <taxon>Lactobacillaceae</taxon>
        <taxon>Pediococcus</taxon>
    </lineage>
</organism>
<feature type="transmembrane region" description="Helical" evidence="7">
    <location>
        <begin position="232"/>
        <end position="251"/>
    </location>
</feature>
<feature type="transmembrane region" description="Helical" evidence="7">
    <location>
        <begin position="166"/>
        <end position="186"/>
    </location>
</feature>
<dbReference type="PRINTS" id="PR01036">
    <property type="entry name" value="TCRTETB"/>
</dbReference>
<name>G8PAR1_PEDCP</name>
<evidence type="ECO:0000313" key="10">
    <source>
        <dbReference type="Proteomes" id="UP000005444"/>
    </source>
</evidence>
<keyword evidence="10" id="KW-1185">Reference proteome</keyword>
<reference evidence="9 10" key="1">
    <citation type="journal article" date="2012" name="J. Bacteriol.">
        <title>Complete Genome Sequence of the Beer Spoilage Organism Pediococcus claussenii ATCC BAA-344T.</title>
        <authorList>
            <person name="Pittet V."/>
            <person name="Abegunde T."/>
            <person name="Marfleet T."/>
            <person name="Haakensen M."/>
            <person name="Morrow K."/>
            <person name="Jayaprakash T."/>
            <person name="Schroeder K."/>
            <person name="Trost B."/>
            <person name="Byrns S."/>
            <person name="Bergsveinson J."/>
            <person name="Kusalik A."/>
            <person name="Ziola B."/>
        </authorList>
    </citation>
    <scope>NUCLEOTIDE SEQUENCE [LARGE SCALE GENOMIC DNA]</scope>
    <source>
        <strain evidence="9 10">ATCC BAA-344</strain>
    </source>
</reference>
<feature type="transmembrane region" description="Helical" evidence="7">
    <location>
        <begin position="107"/>
        <end position="124"/>
    </location>
</feature>
<feature type="transmembrane region" description="Helical" evidence="7">
    <location>
        <begin position="308"/>
        <end position="329"/>
    </location>
</feature>
<dbReference type="PROSITE" id="PS50850">
    <property type="entry name" value="MFS"/>
    <property type="match status" value="1"/>
</dbReference>
<dbReference type="KEGG" id="pce:PECL_308"/>
<evidence type="ECO:0000256" key="4">
    <source>
        <dbReference type="ARBA" id="ARBA00022692"/>
    </source>
</evidence>
<evidence type="ECO:0000256" key="5">
    <source>
        <dbReference type="ARBA" id="ARBA00022989"/>
    </source>
</evidence>
<dbReference type="eggNOG" id="COG2814">
    <property type="taxonomic scope" value="Bacteria"/>
</dbReference>
<dbReference type="Gene3D" id="1.20.1720.10">
    <property type="entry name" value="Multidrug resistance protein D"/>
    <property type="match status" value="1"/>
</dbReference>
<dbReference type="AlphaFoldDB" id="G8PAR1"/>
<feature type="transmembrane region" description="Helical" evidence="7">
    <location>
        <begin position="336"/>
        <end position="355"/>
    </location>
</feature>
<feature type="transmembrane region" description="Helical" evidence="7">
    <location>
        <begin position="50"/>
        <end position="70"/>
    </location>
</feature>
<feature type="domain" description="Major facilitator superfamily (MFS) profile" evidence="8">
    <location>
        <begin position="12"/>
        <end position="469"/>
    </location>
</feature>
<dbReference type="GO" id="GO:0005886">
    <property type="term" value="C:plasma membrane"/>
    <property type="evidence" value="ECO:0007669"/>
    <property type="project" value="UniProtKB-SubCell"/>
</dbReference>
<dbReference type="GO" id="GO:0022857">
    <property type="term" value="F:transmembrane transporter activity"/>
    <property type="evidence" value="ECO:0007669"/>
    <property type="project" value="InterPro"/>
</dbReference>
<evidence type="ECO:0000256" key="6">
    <source>
        <dbReference type="ARBA" id="ARBA00023136"/>
    </source>
</evidence>
<dbReference type="PANTHER" id="PTHR42718">
    <property type="entry name" value="MAJOR FACILITATOR SUPERFAMILY MULTIDRUG TRANSPORTER MFSC"/>
    <property type="match status" value="1"/>
</dbReference>
<dbReference type="InterPro" id="IPR011701">
    <property type="entry name" value="MFS"/>
</dbReference>
<keyword evidence="4 7" id="KW-0812">Transmembrane</keyword>
<dbReference type="InterPro" id="IPR020846">
    <property type="entry name" value="MFS_dom"/>
</dbReference>
<evidence type="ECO:0000256" key="7">
    <source>
        <dbReference type="SAM" id="Phobius"/>
    </source>
</evidence>
<evidence type="ECO:0000313" key="9">
    <source>
        <dbReference type="EMBL" id="AEV94620.1"/>
    </source>
</evidence>
<accession>G8PAR1</accession>
<feature type="transmembrane region" description="Helical" evidence="7">
    <location>
        <begin position="271"/>
        <end position="296"/>
    </location>
</feature>
<dbReference type="RefSeq" id="WP_014214818.1">
    <property type="nucleotide sequence ID" value="NC_016605.1"/>
</dbReference>
<feature type="transmembrane region" description="Helical" evidence="7">
    <location>
        <begin position="361"/>
        <end position="380"/>
    </location>
</feature>
<sequence length="479" mass="51386">MTNSKPGNKTRTIIVLGMFSFLTSLAGSSVNLGLPQISSQLGISSGLSTWIVQSGLIGTTILLVLFGHLGDLLSKEYIFINGGLLFIIGSAINGVALSFWVLIVGRIVQSIGSAMIMANSMGIVSETFDDHSRAEALSLISVFVSVGSISGPAIGGLILSIASWRWIFLINVPVGLIILLFGCRALPIPKETWNEVRSKLRGANWKGQNLFTLGIIIFFLSSPFFTSTNRNFALGTAFLVVGIIITVYSFIQDDHAKNPWISPSVLRNSAFMVSVSALFLVMAVNAVSNILLPFYLQSFGRMTAFESGMLMMLQSVIMLMASPISGYFADRVNRNVLTMAGLIVLVISQIGYMMYPVTMNLTLIIIPIVINGIGMALFLSPNNAITMGTVDASLSGIAGSFNSFARTLGMTIGISMGSAMLFAQLPGVTRVSPSLGAHFVHAFSNVFLAATFVSLIAFIIVWLRFNAGRKESRVKGTTN</sequence>
<gene>
    <name evidence="9" type="ordered locus">PECL_308</name>
</gene>
<proteinExistence type="predicted"/>
<dbReference type="EMBL" id="CP003137">
    <property type="protein sequence ID" value="AEV94620.1"/>
    <property type="molecule type" value="Genomic_DNA"/>
</dbReference>
<keyword evidence="2" id="KW-0813">Transport</keyword>
<evidence type="ECO:0000256" key="1">
    <source>
        <dbReference type="ARBA" id="ARBA00004651"/>
    </source>
</evidence>
<dbReference type="Gene3D" id="1.20.1250.20">
    <property type="entry name" value="MFS general substrate transporter like domains"/>
    <property type="match status" value="1"/>
</dbReference>
<dbReference type="Proteomes" id="UP000005444">
    <property type="component" value="Chromosome"/>
</dbReference>
<keyword evidence="6 7" id="KW-0472">Membrane</keyword>
<protein>
    <submittedName>
        <fullName evidence="9">Major Facilitator Superfamily protein</fullName>
    </submittedName>
</protein>
<comment type="subcellular location">
    <subcellularLocation>
        <location evidence="1">Cell membrane</location>
        <topology evidence="1">Multi-pass membrane protein</topology>
    </subcellularLocation>
</comment>
<evidence type="ECO:0000259" key="8">
    <source>
        <dbReference type="PROSITE" id="PS50850"/>
    </source>
</evidence>